<sequence>MEARCENMVLNSLDGHKFAVNNPHENGPSLINEMDFFSRNTTMINPLTVHVKQEQQQQDWVHQELQLNLNVGSNHTTTKRTNCNDHGSSHTNSQSAHKAELKNMKRENEGLRSMVTQVNEKYMYLQRHIEENIIPHENINSVKMINAVKEDTKQSLLEFKNNSRVDSPDNIDVKFDSTKDVGDRGAVEASMRRARVAVRAQSDASMITDGCQWRKYGQKMAKGNPCPRAYYRCTMGVGCPVRKQVQRCAEDRTVLITTYEGTHNHPLPQAAMTMASTTSAAASMLLSGSKSSSDYLNRHLTTLSSHPTHLTPTLSATAPFPTVTLDLTNPRSDHHLRQPPFHFPFATNSMINRPLAVLGHLTGQQNNATMYNSDGQTSDRELMNAATAAVTSDPQFMTALVAAIGSIIGNNNGGDISHNKNDDNFKRY</sequence>
<keyword evidence="2" id="KW-1185">Reference proteome</keyword>
<comment type="caution">
    <text evidence="1">The sequence shown here is derived from an EMBL/GenBank/DDBJ whole genome shotgun (WGS) entry which is preliminary data.</text>
</comment>
<name>A0ACB8XVW7_9ASTR</name>
<proteinExistence type="predicted"/>
<organism evidence="1 2">
    <name type="scientific">Smallanthus sonchifolius</name>
    <dbReference type="NCBI Taxonomy" id="185202"/>
    <lineage>
        <taxon>Eukaryota</taxon>
        <taxon>Viridiplantae</taxon>
        <taxon>Streptophyta</taxon>
        <taxon>Embryophyta</taxon>
        <taxon>Tracheophyta</taxon>
        <taxon>Spermatophyta</taxon>
        <taxon>Magnoliopsida</taxon>
        <taxon>eudicotyledons</taxon>
        <taxon>Gunneridae</taxon>
        <taxon>Pentapetalae</taxon>
        <taxon>asterids</taxon>
        <taxon>campanulids</taxon>
        <taxon>Asterales</taxon>
        <taxon>Asteraceae</taxon>
        <taxon>Asteroideae</taxon>
        <taxon>Heliantheae alliance</taxon>
        <taxon>Millerieae</taxon>
        <taxon>Smallanthus</taxon>
    </lineage>
</organism>
<evidence type="ECO:0000313" key="2">
    <source>
        <dbReference type="Proteomes" id="UP001056120"/>
    </source>
</evidence>
<accession>A0ACB8XVW7</accession>
<evidence type="ECO:0000313" key="1">
    <source>
        <dbReference type="EMBL" id="KAI3675623.1"/>
    </source>
</evidence>
<dbReference type="EMBL" id="CM042046">
    <property type="protein sequence ID" value="KAI3675623.1"/>
    <property type="molecule type" value="Genomic_DNA"/>
</dbReference>
<protein>
    <submittedName>
        <fullName evidence="1">Uncharacterized protein</fullName>
    </submittedName>
</protein>
<dbReference type="Proteomes" id="UP001056120">
    <property type="component" value="Linkage Group LG29"/>
</dbReference>
<gene>
    <name evidence="1" type="ORF">L1987_85214</name>
</gene>
<reference evidence="1 2" key="2">
    <citation type="journal article" date="2022" name="Mol. Ecol. Resour.">
        <title>The genomes of chicory, endive, great burdock and yacon provide insights into Asteraceae paleo-polyploidization history and plant inulin production.</title>
        <authorList>
            <person name="Fan W."/>
            <person name="Wang S."/>
            <person name="Wang H."/>
            <person name="Wang A."/>
            <person name="Jiang F."/>
            <person name="Liu H."/>
            <person name="Zhao H."/>
            <person name="Xu D."/>
            <person name="Zhang Y."/>
        </authorList>
    </citation>
    <scope>NUCLEOTIDE SEQUENCE [LARGE SCALE GENOMIC DNA]</scope>
    <source>
        <strain evidence="2">cv. Yunnan</strain>
        <tissue evidence="1">Leaves</tissue>
    </source>
</reference>
<reference evidence="2" key="1">
    <citation type="journal article" date="2022" name="Mol. Ecol. Resour.">
        <title>The genomes of chicory, endive, great burdock and yacon provide insights into Asteraceae palaeo-polyploidization history and plant inulin production.</title>
        <authorList>
            <person name="Fan W."/>
            <person name="Wang S."/>
            <person name="Wang H."/>
            <person name="Wang A."/>
            <person name="Jiang F."/>
            <person name="Liu H."/>
            <person name="Zhao H."/>
            <person name="Xu D."/>
            <person name="Zhang Y."/>
        </authorList>
    </citation>
    <scope>NUCLEOTIDE SEQUENCE [LARGE SCALE GENOMIC DNA]</scope>
    <source>
        <strain evidence="2">cv. Yunnan</strain>
    </source>
</reference>